<dbReference type="Pfam" id="PF00023">
    <property type="entry name" value="Ank"/>
    <property type="match status" value="1"/>
</dbReference>
<reference evidence="4 5" key="2">
    <citation type="journal article" date="2012" name="Eukaryot. Cell">
        <title>Genome update of Botrytis cinerea strains B05.10 and T4.</title>
        <authorList>
            <person name="Staats M."/>
            <person name="van Kan J.A."/>
        </authorList>
    </citation>
    <scope>NUCLEOTIDE SEQUENCE [LARGE SCALE GENOMIC DNA]</scope>
    <source>
        <strain evidence="4 5">B05.10</strain>
    </source>
</reference>
<keyword evidence="2 3" id="KW-0040">ANK repeat</keyword>
<dbReference type="OrthoDB" id="194358at2759"/>
<accession>A0A384J7K8</accession>
<dbReference type="AlphaFoldDB" id="A0A384J7K8"/>
<dbReference type="Gene3D" id="1.25.40.20">
    <property type="entry name" value="Ankyrin repeat-containing domain"/>
    <property type="match status" value="2"/>
</dbReference>
<dbReference type="InterPro" id="IPR036770">
    <property type="entry name" value="Ankyrin_rpt-contain_sf"/>
</dbReference>
<dbReference type="EMBL" id="CP009806">
    <property type="protein sequence ID" value="ATZ46678.1"/>
    <property type="molecule type" value="Genomic_DNA"/>
</dbReference>
<dbReference type="PROSITE" id="PS50297">
    <property type="entry name" value="ANK_REP_REGION"/>
    <property type="match status" value="1"/>
</dbReference>
<dbReference type="KEGG" id="bfu:BCIN_02g00600"/>
<dbReference type="RefSeq" id="XP_024546829.1">
    <property type="nucleotide sequence ID" value="XM_024691059.1"/>
</dbReference>
<dbReference type="Proteomes" id="UP000001798">
    <property type="component" value="Chromosome 2"/>
</dbReference>
<dbReference type="PROSITE" id="PS50088">
    <property type="entry name" value="ANK_REPEAT"/>
    <property type="match status" value="1"/>
</dbReference>
<evidence type="ECO:0000256" key="2">
    <source>
        <dbReference type="ARBA" id="ARBA00023043"/>
    </source>
</evidence>
<dbReference type="VEuPathDB" id="FungiDB:Bcin02g00600"/>
<dbReference type="PRINTS" id="PR01415">
    <property type="entry name" value="ANKYRIN"/>
</dbReference>
<gene>
    <name evidence="4" type="ORF">BCIN_02g00600</name>
</gene>
<keyword evidence="5" id="KW-1185">Reference proteome</keyword>
<feature type="repeat" description="ANK" evidence="3">
    <location>
        <begin position="504"/>
        <end position="536"/>
    </location>
</feature>
<dbReference type="SMART" id="SM00248">
    <property type="entry name" value="ANK"/>
    <property type="match status" value="2"/>
</dbReference>
<dbReference type="SUPFAM" id="SSF48403">
    <property type="entry name" value="Ankyrin repeat"/>
    <property type="match status" value="1"/>
</dbReference>
<evidence type="ECO:0000256" key="3">
    <source>
        <dbReference type="PROSITE-ProRule" id="PRU00023"/>
    </source>
</evidence>
<organism evidence="4 5">
    <name type="scientific">Botryotinia fuckeliana (strain B05.10)</name>
    <name type="common">Noble rot fungus</name>
    <name type="synonym">Botrytis cinerea</name>
    <dbReference type="NCBI Taxonomy" id="332648"/>
    <lineage>
        <taxon>Eukaryota</taxon>
        <taxon>Fungi</taxon>
        <taxon>Dikarya</taxon>
        <taxon>Ascomycota</taxon>
        <taxon>Pezizomycotina</taxon>
        <taxon>Leotiomycetes</taxon>
        <taxon>Helotiales</taxon>
        <taxon>Sclerotiniaceae</taxon>
        <taxon>Botrytis</taxon>
    </lineage>
</organism>
<reference evidence="4 5" key="3">
    <citation type="journal article" date="2017" name="Mol. Plant Pathol.">
        <title>A gapless genome sequence of the fungus Botrytis cinerea.</title>
        <authorList>
            <person name="Van Kan J.A."/>
            <person name="Stassen J.H."/>
            <person name="Mosbach A."/>
            <person name="Van Der Lee T.A."/>
            <person name="Faino L."/>
            <person name="Farmer A.D."/>
            <person name="Papasotiriou D.G."/>
            <person name="Zhou S."/>
            <person name="Seidl M.F."/>
            <person name="Cottam E."/>
            <person name="Edel D."/>
            <person name="Hahn M."/>
            <person name="Schwartz D.C."/>
            <person name="Dietrich R.A."/>
            <person name="Widdison S."/>
            <person name="Scalliet G."/>
        </authorList>
    </citation>
    <scope>NUCLEOTIDE SEQUENCE [LARGE SCALE GENOMIC DNA]</scope>
    <source>
        <strain evidence="4 5">B05.10</strain>
    </source>
</reference>
<dbReference type="InterPro" id="IPR002110">
    <property type="entry name" value="Ankyrin_rpt"/>
</dbReference>
<protein>
    <submittedName>
        <fullName evidence="4">Uncharacterized protein</fullName>
    </submittedName>
</protein>
<evidence type="ECO:0000313" key="5">
    <source>
        <dbReference type="Proteomes" id="UP000001798"/>
    </source>
</evidence>
<proteinExistence type="predicted"/>
<name>A0A384J7K8_BOTFB</name>
<dbReference type="PANTHER" id="PTHR24171">
    <property type="entry name" value="ANKYRIN REPEAT DOMAIN-CONTAINING PROTEIN 39-RELATED"/>
    <property type="match status" value="1"/>
</dbReference>
<reference evidence="4 5" key="1">
    <citation type="journal article" date="2011" name="PLoS Genet.">
        <title>Genomic analysis of the necrotrophic fungal pathogens Sclerotinia sclerotiorum and Botrytis cinerea.</title>
        <authorList>
            <person name="Amselem J."/>
            <person name="Cuomo C.A."/>
            <person name="van Kan J.A."/>
            <person name="Viaud M."/>
            <person name="Benito E.P."/>
            <person name="Couloux A."/>
            <person name="Coutinho P.M."/>
            <person name="de Vries R.P."/>
            <person name="Dyer P.S."/>
            <person name="Fillinger S."/>
            <person name="Fournier E."/>
            <person name="Gout L."/>
            <person name="Hahn M."/>
            <person name="Kohn L."/>
            <person name="Lapalu N."/>
            <person name="Plummer K.M."/>
            <person name="Pradier J.M."/>
            <person name="Quevillon E."/>
            <person name="Sharon A."/>
            <person name="Simon A."/>
            <person name="ten Have A."/>
            <person name="Tudzynski B."/>
            <person name="Tudzynski P."/>
            <person name="Wincker P."/>
            <person name="Andrew M."/>
            <person name="Anthouard V."/>
            <person name="Beever R.E."/>
            <person name="Beffa R."/>
            <person name="Benoit I."/>
            <person name="Bouzid O."/>
            <person name="Brault B."/>
            <person name="Chen Z."/>
            <person name="Choquer M."/>
            <person name="Collemare J."/>
            <person name="Cotton P."/>
            <person name="Danchin E.G."/>
            <person name="Da Silva C."/>
            <person name="Gautier A."/>
            <person name="Giraud C."/>
            <person name="Giraud T."/>
            <person name="Gonzalez C."/>
            <person name="Grossetete S."/>
            <person name="Guldener U."/>
            <person name="Henrissat B."/>
            <person name="Howlett B.J."/>
            <person name="Kodira C."/>
            <person name="Kretschmer M."/>
            <person name="Lappartient A."/>
            <person name="Leroch M."/>
            <person name="Levis C."/>
            <person name="Mauceli E."/>
            <person name="Neuveglise C."/>
            <person name="Oeser B."/>
            <person name="Pearson M."/>
            <person name="Poulain J."/>
            <person name="Poussereau N."/>
            <person name="Quesneville H."/>
            <person name="Rascle C."/>
            <person name="Schumacher J."/>
            <person name="Segurens B."/>
            <person name="Sexton A."/>
            <person name="Silva E."/>
            <person name="Sirven C."/>
            <person name="Soanes D.M."/>
            <person name="Talbot N.J."/>
            <person name="Templeton M."/>
            <person name="Yandava C."/>
            <person name="Yarden O."/>
            <person name="Zeng Q."/>
            <person name="Rollins J.A."/>
            <person name="Lebrun M.H."/>
            <person name="Dickman M."/>
        </authorList>
    </citation>
    <scope>NUCLEOTIDE SEQUENCE [LARGE SCALE GENOMIC DNA]</scope>
    <source>
        <strain evidence="4 5">B05.10</strain>
    </source>
</reference>
<evidence type="ECO:0000256" key="1">
    <source>
        <dbReference type="ARBA" id="ARBA00022737"/>
    </source>
</evidence>
<evidence type="ECO:0000313" key="4">
    <source>
        <dbReference type="EMBL" id="ATZ46678.1"/>
    </source>
</evidence>
<sequence length="700" mass="79716">MSLSRIFKPEIKNTGGRPKIVWTSSKKRKLVRLYLMTDLKIAEIQRLLSSDGFNPCVRNIQTQLSDLLPNNKKDWRKYRPLNSLQSQIRLQILKECRNRMISKHTRLKLRFRKNCSSSLDLTPEASHTGFHKEHEAQLLLPASLSPSHDPLGNLDESPILNLRTFINPRMISIQNNAANHHPNNRHMLIYNGTIINETIAASFSFEDQSTPPIITLPREEKFHLQEEPDHNPFNRKNKSRRAHTRRLSSVLSATDSEFSSFGFASGYEHDTSSLGKFSLTAKERDVWEMAIDEEALDSICLPPRVSPVASLLNRPCCGLSLLNQGVRGRGDICEICGFMVIHEFARNGRMVVNDITSEDYFGNTTLHHAAAAGNIEFIQRILSTIKSSEIFLLKHRNSSGKMFLHCSEDPFAVYDRLCKDHFPERVAFHDLVETTKYEYFKKKVFDCLRELGESCSEEELMKDVAKEFRFGSRFVSLKFCESSILESQFVENIQEADIYLRDSDGNTVLTIAASRGLRQIVKKLLTMGANPNTRNRAGTSVLGYVANYLVAASKPYNKTLHTSILVCISCLADVGAKMEPTVYDEYYISEWLPKKGFYLEQSSCGIKMMVLSRRQRDPEMRSAEQHSPSAGVSQPHFQISPMITISLMMLSTIIEEELQLVIKPATSLAQQVDSRKDEVWSRFMSMDEHSLPLFMITKSL</sequence>
<dbReference type="GeneID" id="5436458"/>
<keyword evidence="1" id="KW-0677">Repeat</keyword>